<dbReference type="SUPFAM" id="SSF56235">
    <property type="entry name" value="N-terminal nucleophile aminohydrolases (Ntn hydrolases)"/>
    <property type="match status" value="1"/>
</dbReference>
<dbReference type="CDD" id="cd01902">
    <property type="entry name" value="Ntn_CGH"/>
    <property type="match status" value="1"/>
</dbReference>
<comment type="caution">
    <text evidence="5">The sequence shown here is derived from an EMBL/GenBank/DDBJ whole genome shotgun (WGS) entry which is preliminary data.</text>
</comment>
<organism evidence="5 6">
    <name type="scientific">Microbulbifer elongatus</name>
    <dbReference type="NCBI Taxonomy" id="86173"/>
    <lineage>
        <taxon>Bacteria</taxon>
        <taxon>Pseudomonadati</taxon>
        <taxon>Pseudomonadota</taxon>
        <taxon>Gammaproteobacteria</taxon>
        <taxon>Cellvibrionales</taxon>
        <taxon>Microbulbiferaceae</taxon>
        <taxon>Microbulbifer</taxon>
    </lineage>
</organism>
<keyword evidence="2 5" id="KW-0378">Hydrolase</keyword>
<dbReference type="Pfam" id="PF02275">
    <property type="entry name" value="CBAH"/>
    <property type="match status" value="1"/>
</dbReference>
<accession>A0ABT1NZU5</accession>
<evidence type="ECO:0000313" key="5">
    <source>
        <dbReference type="EMBL" id="MCQ3829378.1"/>
    </source>
</evidence>
<dbReference type="EMBL" id="JACASI010000025">
    <property type="protein sequence ID" value="MCQ3829378.1"/>
    <property type="molecule type" value="Genomic_DNA"/>
</dbReference>
<dbReference type="Proteomes" id="UP001205566">
    <property type="component" value="Unassembled WGS sequence"/>
</dbReference>
<evidence type="ECO:0000256" key="1">
    <source>
        <dbReference type="ARBA" id="ARBA00006625"/>
    </source>
</evidence>
<evidence type="ECO:0000256" key="3">
    <source>
        <dbReference type="SAM" id="SignalP"/>
    </source>
</evidence>
<comment type="similarity">
    <text evidence="1">Belongs to the peptidase C59 family.</text>
</comment>
<keyword evidence="3" id="KW-0732">Signal</keyword>
<dbReference type="PANTHER" id="PTHR35527:SF2">
    <property type="entry name" value="HYDROLASE"/>
    <property type="match status" value="1"/>
</dbReference>
<keyword evidence="6" id="KW-1185">Reference proteome</keyword>
<dbReference type="InterPro" id="IPR029132">
    <property type="entry name" value="CBAH/NAAA_C"/>
</dbReference>
<dbReference type="Gene3D" id="3.60.60.10">
    <property type="entry name" value="Penicillin V Acylase, Chain A"/>
    <property type="match status" value="1"/>
</dbReference>
<reference evidence="5" key="1">
    <citation type="thesis" date="2020" institute="Technische Universitat Dresden" country="Dresden, Germany">
        <title>The Agarolytic System of Microbulbifer elongatus PORT2, Isolated from Batu Karas, Pangandaran West Java Indonesia.</title>
        <authorList>
            <person name="Anggraeni S.R."/>
        </authorList>
    </citation>
    <scope>NUCLEOTIDE SEQUENCE</scope>
    <source>
        <strain evidence="5">PORT2</strain>
    </source>
</reference>
<feature type="chain" id="PRO_5047411019" evidence="3">
    <location>
        <begin position="22"/>
        <end position="352"/>
    </location>
</feature>
<dbReference type="PANTHER" id="PTHR35527">
    <property type="entry name" value="CHOLOYLGLYCINE HYDROLASE"/>
    <property type="match status" value="1"/>
</dbReference>
<feature type="domain" description="Choloylglycine hydrolase/NAAA C-terminal" evidence="4">
    <location>
        <begin position="30"/>
        <end position="325"/>
    </location>
</feature>
<evidence type="ECO:0000259" key="4">
    <source>
        <dbReference type="Pfam" id="PF02275"/>
    </source>
</evidence>
<name>A0ABT1NZU5_9GAMM</name>
<protein>
    <submittedName>
        <fullName evidence="5">Linear amide C-N hydrolase</fullName>
    </submittedName>
</protein>
<evidence type="ECO:0000313" key="6">
    <source>
        <dbReference type="Proteomes" id="UP001205566"/>
    </source>
</evidence>
<evidence type="ECO:0000256" key="2">
    <source>
        <dbReference type="ARBA" id="ARBA00022801"/>
    </source>
</evidence>
<dbReference type="GO" id="GO:0016787">
    <property type="term" value="F:hydrolase activity"/>
    <property type="evidence" value="ECO:0007669"/>
    <property type="project" value="UniProtKB-KW"/>
</dbReference>
<feature type="signal peptide" evidence="3">
    <location>
        <begin position="1"/>
        <end position="21"/>
    </location>
</feature>
<dbReference type="InterPro" id="IPR052193">
    <property type="entry name" value="Peptidase_C59"/>
</dbReference>
<sequence length="352" mass="39010">MLKLKFLPVCYSLLLCSVLTATWTQPTEACTRILWNNNDLAVVVSRTMDWPESTEPVLTVFPRGMERDGGRTGDTITVKDNPARWTSKYASLVTTMYGIGTADGLNEKGLSGHLLYLNDTDFGLRDTKRPGVQAGLWLQYLLDNAANVKEALALMKQIQIVMTEAHGHKATVHLAIEDASGDSAVLEYIDGKPVVHHGKQYRVMTNDPTYDEQLALLKKQDYSNPSSDTPLPGNVNPVDRFQRASYFSAILPKPNTEREAIAAILAIARNVSVPFGAPYKGFGIYNTEYRTAINLTDRRYFFELTTSPNVIWADLDSFQLAAGSPVMRLEPDSISLSGDVSEKFRPASKPPF</sequence>
<dbReference type="InterPro" id="IPR029055">
    <property type="entry name" value="Ntn_hydrolases_N"/>
</dbReference>
<gene>
    <name evidence="5" type="ORF">HXX02_07960</name>
</gene>
<proteinExistence type="inferred from homology"/>